<reference evidence="2" key="1">
    <citation type="journal article" name="DNA Res.">
        <title>The physiological potential of anammox bacteria as revealed by their core genome structure.</title>
        <authorList>
            <person name="Okubo T."/>
            <person name="Toyoda A."/>
            <person name="Fukuhara K."/>
            <person name="Uchiyama I."/>
            <person name="Harigaya Y."/>
            <person name="Kuroiwa M."/>
            <person name="Suzuki T."/>
            <person name="Murakami Y."/>
            <person name="Suwa Y."/>
            <person name="Takami H."/>
        </authorList>
    </citation>
    <scope>NUCLEOTIDE SEQUENCE</scope>
    <source>
        <strain evidence="2">317325-3</strain>
    </source>
</reference>
<dbReference type="EMBL" id="AP021857">
    <property type="protein sequence ID" value="BBO19626.1"/>
    <property type="molecule type" value="Genomic_DNA"/>
</dbReference>
<keyword evidence="1" id="KW-0812">Transmembrane</keyword>
<dbReference type="AlphaFoldDB" id="A0A809RTU8"/>
<feature type="transmembrane region" description="Helical" evidence="1">
    <location>
        <begin position="80"/>
        <end position="101"/>
    </location>
</feature>
<evidence type="ECO:0000313" key="2">
    <source>
        <dbReference type="EMBL" id="BBO19626.1"/>
    </source>
</evidence>
<protein>
    <submittedName>
        <fullName evidence="2">Uncharacterized protein</fullName>
    </submittedName>
</protein>
<feature type="transmembrane region" description="Helical" evidence="1">
    <location>
        <begin position="136"/>
        <end position="156"/>
    </location>
</feature>
<keyword evidence="1" id="KW-1133">Transmembrane helix</keyword>
<name>A0A809RTU8_9PROT</name>
<dbReference type="KEGG" id="ddz:DSYM_03250"/>
<evidence type="ECO:0000256" key="1">
    <source>
        <dbReference type="SAM" id="Phobius"/>
    </source>
</evidence>
<organism evidence="2 3">
    <name type="scientific">Candidatus Desulfobacillus denitrificans</name>
    <dbReference type="NCBI Taxonomy" id="2608985"/>
    <lineage>
        <taxon>Bacteria</taxon>
        <taxon>Pseudomonadati</taxon>
        <taxon>Pseudomonadota</taxon>
        <taxon>Betaproteobacteria</taxon>
        <taxon>Candidatus Desulfobacillus</taxon>
    </lineage>
</organism>
<sequence>MKCPYCTSEISGEALACPHCAHDLYLIKPLLEKVAALEAELRALRQAAAPAGEGVHAAIVEPEAGPAAEAAAGAGNFRDAALLLGGALVLLLAAHGLITIVYDLNNLYLRLFSLIIPLPFGFVLMLRGHHAFGPSLLAAFGMASLAVLGMSGLTALVDQVPVLPQNPREWRELMEYATSVGFSCVTGMVLGRMLRRHIQSEREQAVRGLAQRVARLITSGHQNVDKIESVAKKLNDLGGSLTAAATTAASVYLGLQGMIR</sequence>
<feature type="transmembrane region" description="Helical" evidence="1">
    <location>
        <begin position="176"/>
        <end position="194"/>
    </location>
</feature>
<evidence type="ECO:0000313" key="3">
    <source>
        <dbReference type="Proteomes" id="UP000662914"/>
    </source>
</evidence>
<accession>A0A809RTU8</accession>
<dbReference type="Proteomes" id="UP000662914">
    <property type="component" value="Chromosome"/>
</dbReference>
<feature type="transmembrane region" description="Helical" evidence="1">
    <location>
        <begin position="107"/>
        <end position="124"/>
    </location>
</feature>
<proteinExistence type="predicted"/>
<gene>
    <name evidence="2" type="ORF">DSYM_03250</name>
</gene>
<keyword evidence="1" id="KW-0472">Membrane</keyword>